<proteinExistence type="predicted"/>
<feature type="region of interest" description="Disordered" evidence="2">
    <location>
        <begin position="1"/>
        <end position="23"/>
    </location>
</feature>
<sequence length="309" mass="33953">MAEGSSASCDLDDDNDVPPLEDMSELINQVNNLRENVTAKPSCDQSVTANTQPKKKTVSSAQGLKSAQNEKTFGGFKKGFLMNSKPKKETSNASLKPLKKDTDIPVIKARNPEQKGMEIPEVQEAMKSSGKPSLEGKDWITEDLLKKVERNPALANKLTDPKFRAILEQVGTDPLKALSMIGKDPEMQKVMQEFSGLMGEYFTTLGDSMAQGTSANASKTQGSDIGLTERSSTRQQTAVPPSQEDEAKMRDILSDPEVMKVLQDHQIQRLLTMMKTNPEAAQLEVNRATPEMRVKLQKLVEVGLLGFAR</sequence>
<evidence type="ECO:0000256" key="2">
    <source>
        <dbReference type="SAM" id="MobiDB-lite"/>
    </source>
</evidence>
<dbReference type="Proteomes" id="UP001159428">
    <property type="component" value="Unassembled WGS sequence"/>
</dbReference>
<feature type="compositionally biased region" description="Polar residues" evidence="2">
    <location>
        <begin position="211"/>
        <end position="240"/>
    </location>
</feature>
<gene>
    <name evidence="4" type="ORF">PMEA_00008712</name>
</gene>
<feature type="compositionally biased region" description="Polar residues" evidence="2">
    <location>
        <begin position="43"/>
        <end position="71"/>
    </location>
</feature>
<name>A0AAU9WQ81_9CNID</name>
<dbReference type="Pfam" id="PF17830">
    <property type="entry name" value="STI1-HOP_DP"/>
    <property type="match status" value="1"/>
</dbReference>
<reference evidence="4 5" key="1">
    <citation type="submission" date="2022-05" db="EMBL/GenBank/DDBJ databases">
        <authorList>
            <consortium name="Genoscope - CEA"/>
            <person name="William W."/>
        </authorList>
    </citation>
    <scope>NUCLEOTIDE SEQUENCE [LARGE SCALE GENOMIC DNA]</scope>
</reference>
<dbReference type="InterPro" id="IPR006636">
    <property type="entry name" value="STI1_HS-bd"/>
</dbReference>
<organism evidence="4 5">
    <name type="scientific">Pocillopora meandrina</name>
    <dbReference type="NCBI Taxonomy" id="46732"/>
    <lineage>
        <taxon>Eukaryota</taxon>
        <taxon>Metazoa</taxon>
        <taxon>Cnidaria</taxon>
        <taxon>Anthozoa</taxon>
        <taxon>Hexacorallia</taxon>
        <taxon>Scleractinia</taxon>
        <taxon>Astrocoeniina</taxon>
        <taxon>Pocilloporidae</taxon>
        <taxon>Pocillopora</taxon>
    </lineage>
</organism>
<keyword evidence="1" id="KW-0677">Repeat</keyword>
<dbReference type="SMART" id="SM00727">
    <property type="entry name" value="STI1"/>
    <property type="match status" value="2"/>
</dbReference>
<dbReference type="InterPro" id="IPR041243">
    <property type="entry name" value="STI1/HOP_DP"/>
</dbReference>
<feature type="region of interest" description="Disordered" evidence="2">
    <location>
        <begin position="38"/>
        <end position="117"/>
    </location>
</feature>
<evidence type="ECO:0000313" key="5">
    <source>
        <dbReference type="Proteomes" id="UP001159428"/>
    </source>
</evidence>
<accession>A0AAU9WQ81</accession>
<evidence type="ECO:0000256" key="1">
    <source>
        <dbReference type="ARBA" id="ARBA00022737"/>
    </source>
</evidence>
<feature type="domain" description="STI1" evidence="3">
    <location>
        <begin position="246"/>
        <end position="284"/>
    </location>
</feature>
<dbReference type="EMBL" id="CALNXJ010000018">
    <property type="protein sequence ID" value="CAH3121556.1"/>
    <property type="molecule type" value="Genomic_DNA"/>
</dbReference>
<dbReference type="AlphaFoldDB" id="A0AAU9WQ81"/>
<dbReference type="Gene3D" id="1.10.260.100">
    <property type="match status" value="2"/>
</dbReference>
<feature type="domain" description="STI1" evidence="3">
    <location>
        <begin position="151"/>
        <end position="191"/>
    </location>
</feature>
<evidence type="ECO:0000259" key="3">
    <source>
        <dbReference type="SMART" id="SM00727"/>
    </source>
</evidence>
<feature type="region of interest" description="Disordered" evidence="2">
    <location>
        <begin position="211"/>
        <end position="246"/>
    </location>
</feature>
<keyword evidence="5" id="KW-1185">Reference proteome</keyword>
<comment type="caution">
    <text evidence="4">The sequence shown here is derived from an EMBL/GenBank/DDBJ whole genome shotgun (WGS) entry which is preliminary data.</text>
</comment>
<evidence type="ECO:0000313" key="4">
    <source>
        <dbReference type="EMBL" id="CAH3121556.1"/>
    </source>
</evidence>
<protein>
    <recommendedName>
        <fullName evidence="3">STI1 domain-containing protein</fullName>
    </recommendedName>
</protein>